<feature type="domain" description="CCZ1/INTU/HSP4 first Longin" evidence="2">
    <location>
        <begin position="34"/>
        <end position="198"/>
    </location>
</feature>
<comment type="caution">
    <text evidence="3">The sequence shown here is derived from an EMBL/GenBank/DDBJ whole genome shotgun (WGS) entry which is preliminary data.</text>
</comment>
<evidence type="ECO:0000259" key="2">
    <source>
        <dbReference type="Pfam" id="PF19031"/>
    </source>
</evidence>
<evidence type="ECO:0000256" key="1">
    <source>
        <dbReference type="ARBA" id="ARBA00005352"/>
    </source>
</evidence>
<dbReference type="InterPro" id="IPR043987">
    <property type="entry name" value="CCZ1/INTU/HSP4_longin_1"/>
</dbReference>
<evidence type="ECO:0000313" key="3">
    <source>
        <dbReference type="EMBL" id="GMM35818.1"/>
    </source>
</evidence>
<dbReference type="RefSeq" id="XP_064852814.1">
    <property type="nucleotide sequence ID" value="XM_064996742.1"/>
</dbReference>
<protein>
    <recommendedName>
        <fullName evidence="2">CCZ1/INTU/HSP4 first Longin domain-containing protein</fullName>
    </recommendedName>
</protein>
<dbReference type="GO" id="GO:0035658">
    <property type="term" value="C:Mon1-Ccz1 complex"/>
    <property type="evidence" value="ECO:0007669"/>
    <property type="project" value="InterPro"/>
</dbReference>
<keyword evidence="4" id="KW-1185">Reference proteome</keyword>
<reference evidence="3 4" key="1">
    <citation type="journal article" date="2023" name="Elife">
        <title>Identification of key yeast species and microbe-microbe interactions impacting larval growth of Drosophila in the wild.</title>
        <authorList>
            <person name="Mure A."/>
            <person name="Sugiura Y."/>
            <person name="Maeda R."/>
            <person name="Honda K."/>
            <person name="Sakurai N."/>
            <person name="Takahashi Y."/>
            <person name="Watada M."/>
            <person name="Katoh T."/>
            <person name="Gotoh A."/>
            <person name="Gotoh Y."/>
            <person name="Taniguchi I."/>
            <person name="Nakamura K."/>
            <person name="Hayashi T."/>
            <person name="Katayama T."/>
            <person name="Uemura T."/>
            <person name="Hattori Y."/>
        </authorList>
    </citation>
    <scope>NUCLEOTIDE SEQUENCE [LARGE SCALE GENOMIC DNA]</scope>
    <source>
        <strain evidence="3 4">SC-9</strain>
    </source>
</reference>
<dbReference type="PANTHER" id="PTHR13056">
    <property type="entry name" value="VACUOLAR FUSION PROTEIN CCZ1 HOMOLOG-RELATED"/>
    <property type="match status" value="1"/>
</dbReference>
<organism evidence="3 4">
    <name type="scientific">Saccharomycopsis crataegensis</name>
    <dbReference type="NCBI Taxonomy" id="43959"/>
    <lineage>
        <taxon>Eukaryota</taxon>
        <taxon>Fungi</taxon>
        <taxon>Dikarya</taxon>
        <taxon>Ascomycota</taxon>
        <taxon>Saccharomycotina</taxon>
        <taxon>Saccharomycetes</taxon>
        <taxon>Saccharomycopsidaceae</taxon>
        <taxon>Saccharomycopsis</taxon>
    </lineage>
</organism>
<dbReference type="PANTHER" id="PTHR13056:SF0">
    <property type="entry name" value="VACUOLAR FUSION PROTEIN CCZ1 HOMOLOG-RELATED"/>
    <property type="match status" value="1"/>
</dbReference>
<accession>A0AAV5QNT1</accession>
<dbReference type="Proteomes" id="UP001360560">
    <property type="component" value="Unassembled WGS sequence"/>
</dbReference>
<dbReference type="Pfam" id="PF19031">
    <property type="entry name" value="Intu_longin_1"/>
    <property type="match status" value="1"/>
</dbReference>
<sequence>MVKQAMADLLNPLANRIRSQFENIEHVVPANVSYLTIFNPALSNDSESEADLVKSILCYVVGKNSKNHSESDNQPLEVDNNAKLRQIGLIQGITNFAKEFSEGGNKDIDYIDTEQTRIIIQKVEINYYIVACIELTKLMDNDNESDSDSGSMHKSFNSHIMTRTESINIEYSSANISPPSILCQDIMNAYNFFKLHHGSFSSLQEQHSITFVQKILESWWFKFIKNWDLSLNSKGYLKILNSYKLSSKSISYSNSSNIKNVNLITEKLSEFFQSNSSKLIDMIIYNPLDLSTLLKNGDSSNFPNEDAIIDNSGSKNSGAHKSRILIEEYGVIFKGFDIISNESLVDIYNWLENNNLVGIDSERLMMDNYPQGVKVDANKVSEANNVDADNSAIFNPFSSTLNKVVNFFAPLDASNFMVGNSADKTDADGDEHHVKNLNSMLKKMSTNKKQIRGQYLIGVNDKIPGASVGSTPTTSPNPDRILNSPWNNKDILLKTVYLKLSNRDPGSESISITTSNNPFERSAIDQEFLECNLVIYEIGGLLFVLIFESDYEDLNNMVFYEQLEENIIELFESINEYFHNNNNHNNNENNHQSVGMRKFENSKNKTTQNLKNDRDLRNYLSLKTLSLPFGMYFNSSETPDAITKRTDEYLRSHIEEDQQKLDKYKSTFYYIVFVPDLQFYQTSLPLIPSPEEVLFGKNNEIISLNQGGAGESGFLDPRYIFDLSVSRTQSLHLHNQLCQQFNFDNSSERQRAIEKMVSTDKFWWIYYSRSLSDTADDGSTSKKVTDFYGLDQNNYYRSNHHDREVFVLKKFSNLRRSKNLLFTDKSEDFLSMLGDNVKIWFDNCISTGRV</sequence>
<gene>
    <name evidence="3" type="ORF">DASC09_031430</name>
</gene>
<dbReference type="EMBL" id="BTFZ01000011">
    <property type="protein sequence ID" value="GMM35818.1"/>
    <property type="molecule type" value="Genomic_DNA"/>
</dbReference>
<dbReference type="AlphaFoldDB" id="A0AAV5QNT1"/>
<dbReference type="InterPro" id="IPR013176">
    <property type="entry name" value="Ccz1"/>
</dbReference>
<evidence type="ECO:0000313" key="4">
    <source>
        <dbReference type="Proteomes" id="UP001360560"/>
    </source>
</evidence>
<dbReference type="GeneID" id="90073793"/>
<name>A0AAV5QNT1_9ASCO</name>
<comment type="similarity">
    <text evidence="1">Belongs to the CCZ1 family.</text>
</comment>
<proteinExistence type="inferred from homology"/>
<dbReference type="GO" id="GO:0016192">
    <property type="term" value="P:vesicle-mediated transport"/>
    <property type="evidence" value="ECO:0007669"/>
    <property type="project" value="InterPro"/>
</dbReference>